<feature type="domain" description="PAC" evidence="5">
    <location>
        <begin position="91"/>
        <end position="144"/>
    </location>
</feature>
<accession>A0ABY7VVL8</accession>
<proteinExistence type="predicted"/>
<keyword evidence="1" id="KW-0805">Transcription regulation</keyword>
<gene>
    <name evidence="6" type="ORF">PQO03_04730</name>
</gene>
<dbReference type="Proteomes" id="UP001214250">
    <property type="component" value="Chromosome 1"/>
</dbReference>
<dbReference type="PROSITE" id="PS00041">
    <property type="entry name" value="HTH_ARAC_FAMILY_1"/>
    <property type="match status" value="1"/>
</dbReference>
<dbReference type="RefSeq" id="WP_274151525.1">
    <property type="nucleotide sequence ID" value="NZ_CP117811.1"/>
</dbReference>
<dbReference type="PROSITE" id="PS01124">
    <property type="entry name" value="HTH_ARAC_FAMILY_2"/>
    <property type="match status" value="1"/>
</dbReference>
<evidence type="ECO:0000259" key="4">
    <source>
        <dbReference type="PROSITE" id="PS01124"/>
    </source>
</evidence>
<name>A0ABY7VVL8_9BACT</name>
<dbReference type="SUPFAM" id="SSF55785">
    <property type="entry name" value="PYP-like sensor domain (PAS domain)"/>
    <property type="match status" value="1"/>
</dbReference>
<dbReference type="PROSITE" id="PS50113">
    <property type="entry name" value="PAC"/>
    <property type="match status" value="1"/>
</dbReference>
<evidence type="ECO:0000256" key="1">
    <source>
        <dbReference type="ARBA" id="ARBA00023015"/>
    </source>
</evidence>
<dbReference type="InterPro" id="IPR018062">
    <property type="entry name" value="HTH_AraC-typ_CS"/>
</dbReference>
<dbReference type="SMART" id="SM00342">
    <property type="entry name" value="HTH_ARAC"/>
    <property type="match status" value="1"/>
</dbReference>
<dbReference type="Pfam" id="PF08448">
    <property type="entry name" value="PAS_4"/>
    <property type="match status" value="1"/>
</dbReference>
<dbReference type="InterPro" id="IPR013656">
    <property type="entry name" value="PAS_4"/>
</dbReference>
<keyword evidence="3" id="KW-0804">Transcription</keyword>
<dbReference type="InterPro" id="IPR009057">
    <property type="entry name" value="Homeodomain-like_sf"/>
</dbReference>
<dbReference type="InterPro" id="IPR020449">
    <property type="entry name" value="Tscrpt_reg_AraC-type_HTH"/>
</dbReference>
<dbReference type="PANTHER" id="PTHR43280">
    <property type="entry name" value="ARAC-FAMILY TRANSCRIPTIONAL REGULATOR"/>
    <property type="match status" value="1"/>
</dbReference>
<feature type="domain" description="HTH araC/xylS-type" evidence="4">
    <location>
        <begin position="146"/>
        <end position="243"/>
    </location>
</feature>
<dbReference type="Gene3D" id="1.10.10.60">
    <property type="entry name" value="Homeodomain-like"/>
    <property type="match status" value="2"/>
</dbReference>
<dbReference type="PANTHER" id="PTHR43280:SF28">
    <property type="entry name" value="HTH-TYPE TRANSCRIPTIONAL ACTIVATOR RHAS"/>
    <property type="match status" value="1"/>
</dbReference>
<dbReference type="InterPro" id="IPR000700">
    <property type="entry name" value="PAS-assoc_C"/>
</dbReference>
<dbReference type="InterPro" id="IPR018060">
    <property type="entry name" value="HTH_AraC"/>
</dbReference>
<reference evidence="6 7" key="1">
    <citation type="submission" date="2023-02" db="EMBL/GenBank/DDBJ databases">
        <title>Genome sequence of Lentisphaera profundi SAORIC-696.</title>
        <authorList>
            <person name="Kim e."/>
            <person name="Cho J.-C."/>
            <person name="Choi A."/>
            <person name="Kang I."/>
        </authorList>
    </citation>
    <scope>NUCLEOTIDE SEQUENCE [LARGE SCALE GENOMIC DNA]</scope>
    <source>
        <strain evidence="6 7">SAORIC-696</strain>
    </source>
</reference>
<dbReference type="Pfam" id="PF12833">
    <property type="entry name" value="HTH_18"/>
    <property type="match status" value="1"/>
</dbReference>
<dbReference type="InterPro" id="IPR035965">
    <property type="entry name" value="PAS-like_dom_sf"/>
</dbReference>
<dbReference type="SUPFAM" id="SSF46689">
    <property type="entry name" value="Homeodomain-like"/>
    <property type="match status" value="2"/>
</dbReference>
<sequence>MNKDLAYLKSFYKENNCPLPSNLLTEQIDSFYFAKDTKGIFVCVDNTLLKHFHMNNSSDILGKSDFDIQRQDLAEKHRIDDLNILSSGLSVPSKIELVGDGQGNVKWFQTTKAPLRNNTGEIVGIEGLSRDIKMTKESIEPYNEFKNTVSFLQKNFKKSLNIQDIAYQSAMSVSTFERKFKKYFGCSPTQFIKKLRIDHACELLDLNYDLSDIALECGFCDQSYFTKEFKRVMNMTPRQFKLKNTKNHK</sequence>
<protein>
    <submittedName>
        <fullName evidence="6">AraC family transcriptional regulator</fullName>
    </submittedName>
</protein>
<evidence type="ECO:0000313" key="7">
    <source>
        <dbReference type="Proteomes" id="UP001214250"/>
    </source>
</evidence>
<dbReference type="EMBL" id="CP117811">
    <property type="protein sequence ID" value="WDE97255.1"/>
    <property type="molecule type" value="Genomic_DNA"/>
</dbReference>
<organism evidence="6 7">
    <name type="scientific">Lentisphaera profundi</name>
    <dbReference type="NCBI Taxonomy" id="1658616"/>
    <lineage>
        <taxon>Bacteria</taxon>
        <taxon>Pseudomonadati</taxon>
        <taxon>Lentisphaerota</taxon>
        <taxon>Lentisphaeria</taxon>
        <taxon>Lentisphaerales</taxon>
        <taxon>Lentisphaeraceae</taxon>
        <taxon>Lentisphaera</taxon>
    </lineage>
</organism>
<evidence type="ECO:0000256" key="2">
    <source>
        <dbReference type="ARBA" id="ARBA00023125"/>
    </source>
</evidence>
<dbReference type="PRINTS" id="PR00032">
    <property type="entry name" value="HTHARAC"/>
</dbReference>
<keyword evidence="2" id="KW-0238">DNA-binding</keyword>
<evidence type="ECO:0000259" key="5">
    <source>
        <dbReference type="PROSITE" id="PS50113"/>
    </source>
</evidence>
<keyword evidence="7" id="KW-1185">Reference proteome</keyword>
<evidence type="ECO:0000313" key="6">
    <source>
        <dbReference type="EMBL" id="WDE97255.1"/>
    </source>
</evidence>
<evidence type="ECO:0000256" key="3">
    <source>
        <dbReference type="ARBA" id="ARBA00023163"/>
    </source>
</evidence>
<dbReference type="Gene3D" id="3.30.450.20">
    <property type="entry name" value="PAS domain"/>
    <property type="match status" value="1"/>
</dbReference>